<dbReference type="NCBIfam" id="NF033527">
    <property type="entry name" value="transpos_Tn3"/>
    <property type="match status" value="1"/>
</dbReference>
<name>A0A9X4S6P5_9LACT</name>
<dbReference type="Proteomes" id="UP001152614">
    <property type="component" value="Unassembled WGS sequence"/>
</dbReference>
<reference evidence="7" key="1">
    <citation type="submission" date="2022-10" db="EMBL/GenBank/DDBJ databases">
        <authorList>
            <person name="Turner M.S."/>
            <person name="Huang W."/>
        </authorList>
    </citation>
    <scope>NUCLEOTIDE SEQUENCE</scope>
    <source>
        <strain evidence="7">3</strain>
    </source>
</reference>
<comment type="caution">
    <text evidence="7">The sequence shown here is derived from an EMBL/GenBank/DDBJ whole genome shotgun (WGS) entry which is preliminary data.</text>
</comment>
<evidence type="ECO:0000313" key="8">
    <source>
        <dbReference type="Proteomes" id="UP001152614"/>
    </source>
</evidence>
<dbReference type="InterPro" id="IPR047653">
    <property type="entry name" value="Tn3-like_transpos"/>
</dbReference>
<keyword evidence="4" id="KW-0233">DNA recombination</keyword>
<dbReference type="Pfam" id="PF01526">
    <property type="entry name" value="DDE_Tnp_Tn3"/>
    <property type="match status" value="1"/>
</dbReference>
<dbReference type="Pfam" id="PF13700">
    <property type="entry name" value="DUF4158"/>
    <property type="match status" value="1"/>
</dbReference>
<evidence type="ECO:0000256" key="2">
    <source>
        <dbReference type="ARBA" id="ARBA00022578"/>
    </source>
</evidence>
<protein>
    <submittedName>
        <fullName evidence="7">Tn3 family transposase</fullName>
    </submittedName>
</protein>
<sequence>MKKYKRQRELLNLVQREEYLNNLLDLSEYELVTYYTINQLDKRTIFERRTDRARIGYAVQLCLLRYPGFVPSNPKDIPLDIIEFIGEQIDVSPNEFLRFLERPTSLREHRQEIKERFRFTSYSKQYDIKLLQHLEKAAEENQSTLNMLTLLINYLRDKKIIVPAFSYLETIIWQAKFESDQIAQQKLMSLIPSDQIEAINALLELRNQSNLSNLGWLKIPTKQASANTFKLIDEKIMYLNQFSYVAEQLPISILKQKEYYRLANIYEASSLKELNTQKRIAVLICFICQKRKQLIDQAIQIHASIMSSSIKHSKKKLDEITKKKKKALTTTVKRYVEIGELLIQAKEKHQNPIDLIQKQLKWDVFVADIAAAKGLQDTVVFDHYDFLTNKYSHLRTYSPALIKNFTFHPVDSSQSVTDGIQILRKVVETKQRHLPRSTPTDFLSERWKKYVFCPDGKISRKHYELALLDTLNNQIKAGNIAVKGRERYQSFDSYLVSKQEWESLGQEQNHLAVPLDFESYIEERKKTLDESLQRLSAELPQSDLAFIDGNRIKIRPLSTVVPREAEIFSQVIGSNLPLTRITDLLLQVNHWCPFFQEFTHASTGEILPVKDLNKICLAILALGTNIGLKQMADHSPGVTYDQLARITRWYLQEENIEKANALFVNFQHNLPIASYWGDGTTSSSDGIRKKVPVSSLHASYDGKFGYKKDITIYRHLADQYQAYSTKITNSGDRDATHIFDGIINHNTDLDIAEHYTDTHGYTNQVFGFAHLMGINFAPRIKNVSSMRLYHMDEIPDNLVEIVTNKINPSIIQDNYQDILRIAHSIRERKVDGSLILAKLGSYARKNSLAQAANEMGKIEKTIFLANYYIDELIRRRIQKGLNKGELMNALTRKVNIGKNDELHDPSYEGQSQIAKLTDFILNCIVIWNSVYIQAIIQKLREKGECPEELIQHISPIRWSHIKFYGEYMFSELQPQDIHSIKFKNL</sequence>
<dbReference type="GO" id="GO:0006313">
    <property type="term" value="P:DNA transposition"/>
    <property type="evidence" value="ECO:0007669"/>
    <property type="project" value="InterPro"/>
</dbReference>
<evidence type="ECO:0000256" key="1">
    <source>
        <dbReference type="ARBA" id="ARBA00009402"/>
    </source>
</evidence>
<evidence type="ECO:0000259" key="6">
    <source>
        <dbReference type="Pfam" id="PF13700"/>
    </source>
</evidence>
<evidence type="ECO:0000256" key="3">
    <source>
        <dbReference type="ARBA" id="ARBA00023125"/>
    </source>
</evidence>
<evidence type="ECO:0000313" key="7">
    <source>
        <dbReference type="EMBL" id="MDG4985132.1"/>
    </source>
</evidence>
<feature type="domain" description="DUF4158" evidence="6">
    <location>
        <begin position="11"/>
        <end position="175"/>
    </location>
</feature>
<dbReference type="GO" id="GO:0004803">
    <property type="term" value="F:transposase activity"/>
    <property type="evidence" value="ECO:0007669"/>
    <property type="project" value="InterPro"/>
</dbReference>
<dbReference type="RefSeq" id="WP_278229463.1">
    <property type="nucleotide sequence ID" value="NZ_JAOWLY010000022.1"/>
</dbReference>
<accession>A0A9X4S6P5</accession>
<feature type="domain" description="Tn3 transposase DDE" evidence="5">
    <location>
        <begin position="583"/>
        <end position="967"/>
    </location>
</feature>
<dbReference type="EMBL" id="JAOWLY010000022">
    <property type="protein sequence ID" value="MDG4985132.1"/>
    <property type="molecule type" value="Genomic_DNA"/>
</dbReference>
<proteinExistence type="inferred from homology"/>
<evidence type="ECO:0000259" key="5">
    <source>
        <dbReference type="Pfam" id="PF01526"/>
    </source>
</evidence>
<dbReference type="InterPro" id="IPR002513">
    <property type="entry name" value="Tn3_Tnp_DDE_dom"/>
</dbReference>
<comment type="similarity">
    <text evidence="1">Belongs to the transposase 7 family.</text>
</comment>
<organism evidence="7 8">
    <name type="scientific">Lactococcus lactis</name>
    <dbReference type="NCBI Taxonomy" id="1358"/>
    <lineage>
        <taxon>Bacteria</taxon>
        <taxon>Bacillati</taxon>
        <taxon>Bacillota</taxon>
        <taxon>Bacilli</taxon>
        <taxon>Lactobacillales</taxon>
        <taxon>Streptococcaceae</taxon>
        <taxon>Lactococcus</taxon>
    </lineage>
</organism>
<keyword evidence="3" id="KW-0238">DNA-binding</keyword>
<evidence type="ECO:0000256" key="4">
    <source>
        <dbReference type="ARBA" id="ARBA00023172"/>
    </source>
</evidence>
<keyword evidence="2" id="KW-0815">Transposition</keyword>
<reference evidence="7" key="2">
    <citation type="journal article" date="2023" name="Food Microbiol.">
        <title>Evaluation of the fermentation potential of lactic acid bacteria isolated from herbs, fruits and vegetables as starter cultures in nut-based milk alternatives.</title>
        <authorList>
            <person name="Huang W."/>
            <person name="Dong A."/>
            <person name="Pham H.T."/>
            <person name="Zhou C."/>
            <person name="Huo Z."/>
            <person name="Watjen A.P."/>
            <person name="Prakash S."/>
            <person name="Bang-Berthelsen C.H."/>
            <person name="Turner M.S."/>
        </authorList>
    </citation>
    <scope>NUCLEOTIDE SEQUENCE</scope>
    <source>
        <strain evidence="7">3</strain>
    </source>
</reference>
<dbReference type="GO" id="GO:0003677">
    <property type="term" value="F:DNA binding"/>
    <property type="evidence" value="ECO:0007669"/>
    <property type="project" value="UniProtKB-KW"/>
</dbReference>
<dbReference type="InterPro" id="IPR025296">
    <property type="entry name" value="DUF4158"/>
</dbReference>
<dbReference type="AlphaFoldDB" id="A0A9X4S6P5"/>
<gene>
    <name evidence="7" type="ORF">OGZ51_13380</name>
</gene>